<dbReference type="GeneID" id="108666868"/>
<evidence type="ECO:0000259" key="12">
    <source>
        <dbReference type="PROSITE" id="PS50081"/>
    </source>
</evidence>
<dbReference type="OrthoDB" id="6250593at2759"/>
<dbReference type="PANTHER" id="PTHR15135">
    <property type="entry name" value="STAC"/>
    <property type="match status" value="1"/>
</dbReference>
<dbReference type="SMART" id="SM00109">
    <property type="entry name" value="C1"/>
    <property type="match status" value="1"/>
</dbReference>
<evidence type="ECO:0000256" key="6">
    <source>
        <dbReference type="ARBA" id="ARBA00022737"/>
    </source>
</evidence>
<evidence type="ECO:0000256" key="2">
    <source>
        <dbReference type="ARBA" id="ARBA00004496"/>
    </source>
</evidence>
<dbReference type="InterPro" id="IPR039688">
    <property type="entry name" value="STAC1/2/3"/>
</dbReference>
<dbReference type="FunFam" id="3.30.60.20:FF:000056">
    <property type="entry name" value="Uncharacterized protein, isoform C"/>
    <property type="match status" value="1"/>
</dbReference>
<dbReference type="SUPFAM" id="SSF103657">
    <property type="entry name" value="BAR/IMD domain-like"/>
    <property type="match status" value="1"/>
</dbReference>
<dbReference type="Proteomes" id="UP000694843">
    <property type="component" value="Unplaced"/>
</dbReference>
<feature type="compositionally biased region" description="Polar residues" evidence="11">
    <location>
        <begin position="16"/>
        <end position="25"/>
    </location>
</feature>
<dbReference type="GO" id="GO:1903078">
    <property type="term" value="P:positive regulation of protein localization to plasma membrane"/>
    <property type="evidence" value="ECO:0007669"/>
    <property type="project" value="TreeGrafter"/>
</dbReference>
<evidence type="ECO:0000256" key="11">
    <source>
        <dbReference type="SAM" id="MobiDB-lite"/>
    </source>
</evidence>
<feature type="compositionally biased region" description="Low complexity" evidence="11">
    <location>
        <begin position="559"/>
        <end position="569"/>
    </location>
</feature>
<feature type="compositionally biased region" description="Low complexity" evidence="11">
    <location>
        <begin position="393"/>
        <end position="409"/>
    </location>
</feature>
<keyword evidence="3" id="KW-1003">Cell membrane</keyword>
<dbReference type="RefSeq" id="XP_047736851.1">
    <property type="nucleotide sequence ID" value="XM_047880895.1"/>
</dbReference>
<feature type="domain" description="Phorbol-ester/DAG-type" evidence="12">
    <location>
        <begin position="938"/>
        <end position="987"/>
    </location>
</feature>
<feature type="region of interest" description="Disordered" evidence="11">
    <location>
        <begin position="393"/>
        <end position="414"/>
    </location>
</feature>
<feature type="region of interest" description="Disordered" evidence="11">
    <location>
        <begin position="906"/>
        <end position="934"/>
    </location>
</feature>
<feature type="compositionally biased region" description="Polar residues" evidence="11">
    <location>
        <begin position="545"/>
        <end position="558"/>
    </location>
</feature>
<feature type="region of interest" description="Disordered" evidence="11">
    <location>
        <begin position="459"/>
        <end position="489"/>
    </location>
</feature>
<evidence type="ECO:0000256" key="3">
    <source>
        <dbReference type="ARBA" id="ARBA00022475"/>
    </source>
</evidence>
<dbReference type="Gene3D" id="1.20.1270.60">
    <property type="entry name" value="Arfaptin homology (AH) domain/BAR domain"/>
    <property type="match status" value="1"/>
</dbReference>
<name>A0A979FIR8_HYAAZ</name>
<dbReference type="PROSITE" id="PS00479">
    <property type="entry name" value="ZF_DAG_PE_1"/>
    <property type="match status" value="1"/>
</dbReference>
<evidence type="ECO:0000256" key="5">
    <source>
        <dbReference type="ARBA" id="ARBA00022723"/>
    </source>
</evidence>
<protein>
    <submittedName>
        <fullName evidence="14">Uncharacterized protein LOC108666868</fullName>
    </submittedName>
</protein>
<dbReference type="GO" id="GO:0005737">
    <property type="term" value="C:cytoplasm"/>
    <property type="evidence" value="ECO:0007669"/>
    <property type="project" value="UniProtKB-SubCell"/>
</dbReference>
<feature type="region of interest" description="Disordered" evidence="11">
    <location>
        <begin position="256"/>
        <end position="286"/>
    </location>
</feature>
<evidence type="ECO:0000313" key="13">
    <source>
        <dbReference type="Proteomes" id="UP000694843"/>
    </source>
</evidence>
<dbReference type="AlphaFoldDB" id="A0A979FIR8"/>
<feature type="non-terminal residue" evidence="14">
    <location>
        <position position="1077"/>
    </location>
</feature>
<comment type="subcellular location">
    <subcellularLocation>
        <location evidence="1">Cell membrane</location>
        <topology evidence="1">Peripheral membrane protein</topology>
        <orientation evidence="1">Cytoplasmic side</orientation>
    </subcellularLocation>
    <subcellularLocation>
        <location evidence="2">Cytoplasm</location>
    </subcellularLocation>
</comment>
<dbReference type="SUPFAM" id="SSF57889">
    <property type="entry name" value="Cysteine-rich domain"/>
    <property type="match status" value="1"/>
</dbReference>
<evidence type="ECO:0000256" key="4">
    <source>
        <dbReference type="ARBA" id="ARBA00022490"/>
    </source>
</evidence>
<dbReference type="InterPro" id="IPR046349">
    <property type="entry name" value="C1-like_sf"/>
</dbReference>
<accession>A0A979FIR8</accession>
<gene>
    <name evidence="14" type="primary">LOC108666868</name>
</gene>
<evidence type="ECO:0000256" key="1">
    <source>
        <dbReference type="ARBA" id="ARBA00004413"/>
    </source>
</evidence>
<evidence type="ECO:0000256" key="10">
    <source>
        <dbReference type="SAM" id="Coils"/>
    </source>
</evidence>
<feature type="region of interest" description="Disordered" evidence="11">
    <location>
        <begin position="12"/>
        <end position="55"/>
    </location>
</feature>
<keyword evidence="6" id="KW-0677">Repeat</keyword>
<dbReference type="InterPro" id="IPR002219">
    <property type="entry name" value="PKC_DAG/PE"/>
</dbReference>
<feature type="region of interest" description="Disordered" evidence="11">
    <location>
        <begin position="1027"/>
        <end position="1059"/>
    </location>
</feature>
<dbReference type="KEGG" id="hazt:108666868"/>
<dbReference type="InterPro" id="IPR027267">
    <property type="entry name" value="AH/BAR_dom_sf"/>
</dbReference>
<feature type="compositionally biased region" description="Polar residues" evidence="11">
    <location>
        <begin position="459"/>
        <end position="477"/>
    </location>
</feature>
<evidence type="ECO:0000256" key="8">
    <source>
        <dbReference type="ARBA" id="ARBA00022833"/>
    </source>
</evidence>
<feature type="region of interest" description="Disordered" evidence="11">
    <location>
        <begin position="528"/>
        <end position="580"/>
    </location>
</feature>
<feature type="region of interest" description="Disordered" evidence="11">
    <location>
        <begin position="993"/>
        <end position="1012"/>
    </location>
</feature>
<dbReference type="GO" id="GO:0008270">
    <property type="term" value="F:zinc ion binding"/>
    <property type="evidence" value="ECO:0007669"/>
    <property type="project" value="UniProtKB-KW"/>
</dbReference>
<dbReference type="CDD" id="cd20817">
    <property type="entry name" value="C1_Stac"/>
    <property type="match status" value="1"/>
</dbReference>
<dbReference type="PROSITE" id="PS50081">
    <property type="entry name" value="ZF_DAG_PE_2"/>
    <property type="match status" value="1"/>
</dbReference>
<evidence type="ECO:0000256" key="7">
    <source>
        <dbReference type="ARBA" id="ARBA00022771"/>
    </source>
</evidence>
<dbReference type="GO" id="GO:0005886">
    <property type="term" value="C:plasma membrane"/>
    <property type="evidence" value="ECO:0007669"/>
    <property type="project" value="UniProtKB-SubCell"/>
</dbReference>
<dbReference type="GO" id="GO:0003009">
    <property type="term" value="P:skeletal muscle contraction"/>
    <property type="evidence" value="ECO:0007669"/>
    <property type="project" value="TreeGrafter"/>
</dbReference>
<keyword evidence="10" id="KW-0175">Coiled coil</keyword>
<evidence type="ECO:0000313" key="14">
    <source>
        <dbReference type="RefSeq" id="XP_047736851.1"/>
    </source>
</evidence>
<feature type="compositionally biased region" description="Polar residues" evidence="11">
    <location>
        <begin position="33"/>
        <end position="48"/>
    </location>
</feature>
<keyword evidence="4" id="KW-0963">Cytoplasm</keyword>
<proteinExistence type="predicted"/>
<evidence type="ECO:0000256" key="9">
    <source>
        <dbReference type="ARBA" id="ARBA00023136"/>
    </source>
</evidence>
<reference evidence="14" key="1">
    <citation type="submission" date="2025-08" db="UniProtKB">
        <authorList>
            <consortium name="RefSeq"/>
        </authorList>
    </citation>
    <scope>IDENTIFICATION</scope>
</reference>
<organism evidence="13 14">
    <name type="scientific">Hyalella azteca</name>
    <name type="common">Amphipod</name>
    <dbReference type="NCBI Taxonomy" id="294128"/>
    <lineage>
        <taxon>Eukaryota</taxon>
        <taxon>Metazoa</taxon>
        <taxon>Ecdysozoa</taxon>
        <taxon>Arthropoda</taxon>
        <taxon>Crustacea</taxon>
        <taxon>Multicrustacea</taxon>
        <taxon>Malacostraca</taxon>
        <taxon>Eumalacostraca</taxon>
        <taxon>Peracarida</taxon>
        <taxon>Amphipoda</taxon>
        <taxon>Senticaudata</taxon>
        <taxon>Talitrida</taxon>
        <taxon>Talitroidea</taxon>
        <taxon>Hyalellidae</taxon>
        <taxon>Hyalella</taxon>
    </lineage>
</organism>
<keyword evidence="13" id="KW-1185">Reference proteome</keyword>
<keyword evidence="8" id="KW-0862">Zinc</keyword>
<dbReference type="Gene3D" id="3.30.60.20">
    <property type="match status" value="1"/>
</dbReference>
<keyword evidence="9" id="KW-0472">Membrane</keyword>
<keyword evidence="5" id="KW-0479">Metal-binding</keyword>
<keyword evidence="7" id="KW-0863">Zinc-finger</keyword>
<dbReference type="PANTHER" id="PTHR15135:SF7">
    <property type="entry name" value="STAC-LIKE, ISOFORM J"/>
    <property type="match status" value="1"/>
</dbReference>
<feature type="compositionally biased region" description="Basic and acidic residues" evidence="11">
    <location>
        <begin position="999"/>
        <end position="1009"/>
    </location>
</feature>
<sequence>MYVIFPLEDLLEPYSVPNQSPSNRTETPEKQNNESGNSRPPSSTQPSLKAQPDQGIAILTPPEEPQSCASVTSDLKRSGSFRSFTGPISADTQAALLAQVCKDQPIPPAAAPTQTLALPSKRTSIFSIKKSVDTADDNQVTRKKASLQIKSSFELPPKPQGSPIIENDLKKRTDASIRKTPTKSQSFSSIASSYQALHIKRSVTPTGSALRLHPNSLLCTTPHDDSRNLHDKNTNKCELSSLQSFDNSSVKQPIEVTRGDSGVTKKPQISRDLQSNLLDPRAESPSSVVLQRRKKALVNVSVLPKDLGTQQKSAFGGAKDGSICAKEFSYNASSSVGTIAEQEFGSQYKTRARSQNISEGLSRTRYSRDGSISYTSVAIRSDCSVDSSTDVTLAGSSSLRSSNNSSFRSRTSDVVRNRVPRDSYARTRGPIIIKLDVPHEGSPIHVDPVNIAHERNTISGSSTHVSGAAVATSTNSKRPAAPVRTLSTGAAPLNLDKNAVTKSPPSGAVSEFLRTAAAGNFAAIAAPSIPASPPLSARPPVAGTQRKSQTELPSKWTQPSSHIRSPSISSKEKRAWGSSPQMLVSDSVEAGLRRLTHPALSEPLKAHCNVTFKLVKTVSEFSAQLSRLHEHHGEQLQHLVHSFRKRNSELRNERPTAGGPLALAWESLLQEVELDSQLHVDVAATLTRDVARPLVENTFCRKIEARKLFAHRESFETIVSKAEEQLKKSKREYTEAHRQHCQHYSVHACCVQSKREYTEAYRQHCQHYSELEALLVEVGDQTATCLTHVTEVVAAKVPGRGSQQHYRVLTPRFAWSQVPGCGSQQHYRVLTPRSRDAGLNNKANELQEDICLKLFDVRLAQLQLAAVTAQKELFAPRESAGVEGRKMSSSSGGSGMKSKWMKAFKSLKTSSSGHPAKDADRRGGGRTGEMSPPIFDNSHYFQEYTYKKISACDVCHQILKGHSRQGLKCKLCKVSVHPDCQAEAPKCQPKTRLLRRQRSTSDIETKQIEPDEDEIVYGGEQQSGLSFNSLIASQPGRRPLEPPSPTGLSHYPHDQGSGEEVDIIYKVLKQAGDLGGR</sequence>
<dbReference type="Pfam" id="PF00130">
    <property type="entry name" value="C1_1"/>
    <property type="match status" value="1"/>
</dbReference>
<feature type="coiled-coil region" evidence="10">
    <location>
        <begin position="712"/>
        <end position="739"/>
    </location>
</feature>